<reference evidence="2" key="1">
    <citation type="journal article" date="2024" name="Proc. Natl. Acad. Sci. U.S.A.">
        <title>Extraordinary preservation of gene collinearity over three hundred million years revealed in homosporous lycophytes.</title>
        <authorList>
            <person name="Li C."/>
            <person name="Wickell D."/>
            <person name="Kuo L.Y."/>
            <person name="Chen X."/>
            <person name="Nie B."/>
            <person name="Liao X."/>
            <person name="Peng D."/>
            <person name="Ji J."/>
            <person name="Jenkins J."/>
            <person name="Williams M."/>
            <person name="Shu S."/>
            <person name="Plott C."/>
            <person name="Barry K."/>
            <person name="Rajasekar S."/>
            <person name="Grimwood J."/>
            <person name="Han X."/>
            <person name="Sun S."/>
            <person name="Hou Z."/>
            <person name="He W."/>
            <person name="Dai G."/>
            <person name="Sun C."/>
            <person name="Schmutz J."/>
            <person name="Leebens-Mack J.H."/>
            <person name="Li F.W."/>
            <person name="Wang L."/>
        </authorList>
    </citation>
    <scope>NUCLEOTIDE SEQUENCE [LARGE SCALE GENOMIC DNA]</scope>
    <source>
        <strain evidence="2">cv. PW_Plant_1</strain>
    </source>
</reference>
<dbReference type="EMBL" id="CM055110">
    <property type="protein sequence ID" value="KAJ7520619.1"/>
    <property type="molecule type" value="Genomic_DNA"/>
</dbReference>
<organism evidence="1 2">
    <name type="scientific">Diphasiastrum complanatum</name>
    <name type="common">Issler's clubmoss</name>
    <name type="synonym">Lycopodium complanatum</name>
    <dbReference type="NCBI Taxonomy" id="34168"/>
    <lineage>
        <taxon>Eukaryota</taxon>
        <taxon>Viridiplantae</taxon>
        <taxon>Streptophyta</taxon>
        <taxon>Embryophyta</taxon>
        <taxon>Tracheophyta</taxon>
        <taxon>Lycopodiopsida</taxon>
        <taxon>Lycopodiales</taxon>
        <taxon>Lycopodiaceae</taxon>
        <taxon>Lycopodioideae</taxon>
        <taxon>Diphasiastrum</taxon>
    </lineage>
</organism>
<evidence type="ECO:0000313" key="1">
    <source>
        <dbReference type="EMBL" id="KAJ7520619.1"/>
    </source>
</evidence>
<comment type="caution">
    <text evidence="1">The sequence shown here is derived from an EMBL/GenBank/DDBJ whole genome shotgun (WGS) entry which is preliminary data.</text>
</comment>
<name>A0ACC2ASY8_DIPCM</name>
<sequence>MEEEMQEHEVESGGEEQGLHVQPSGTLAIHSFPPSAATMDLFPSLFPVAAAGSKEAPNTEAPSWLSLSSFSESLLPPRHQTPIFYQQELEEDEDIKGRASNSKQERPEYKVLSSSTDDRSTDTEDKEHKAVQREIKRKRRRKRRKEEEEKKKASRTKDLKWQGDASKIGTLKGLADRKASTGIWADKQANLSKDYYFDTHGDRDNLAFGSLYRMDVARYQLYKSPGVLGNGLKIREYGKFKTRLIDLDGYDNIQDDGSGGRYWSVKFVSMDKKRNLKRLHITSSHSLIKGKEVHALVENFTPLEMQQSAEGLEREESWEEYIVRKTRLLNEMTRERPQDESLWIDFAKFQDELVNATHKKVLIQATIDKKIAILERSLDCNPESEDLLLLYLEACSKRDDTSLLLSKWETAVSKHPQSYRVWRDFIRFHSANFSSFSVSSLRKVYGQAIQSFIFGREQLRRENKDKARGISYESKILEAEQALVSLFVNLCRLEWQTGHHELAIGLFQAELEFALLCPAMQLSEKNKHRLFEDFWNSGALRVGEQGSVGWTTWLSMEEEQIQKARASNPADEVLEEPGGWIGWSEPQGFADKSSKLDEVNIVNDIEDADDLENIEDEASQEEDDATLLQKLGLNLDIGEEAKVQDSRIWKRWSDKELCRDTEQWLPLHSKSTRAAISATGGMDSEGDDEDLERMVLYEDVREFLFSLDMEQARLELVSQFIHFCDGPFPQWCSSNSSSSTEHIETSETLRGPVLEQILDGLPDKKELLKQMFGGLEWFSESNGRTTFVRNSLFLLRSVFPNHQGLQKALLTTEGLEETKRGDNKKGFASRALAKKLLKNSRQDITLWTTYACMEAEAGNLEAARKVFDTSLMSLSALPTVSKSRLDAPILYLAYAEAELDQDVQNHLLDRETEGYRHRNRALYILYFLGSGDSYLPTNDNHSLATTQLLKARQGFCDHLQKLRRKTDLDDRGIALIVCAALFEELNTGWEAAARVFEEGFAISLPGKRQHSIQFELLFCRYVAMLEDHKGPVKPGHLRSVISQGLALYPTNAKLISSYIRSVSQLASTNALRRFFDNALQKYPTTLLYIFALSCELWRPGAGPRTHNLFERALESGNTHQSVLIWRCYLAYELQVRHDPDAARRVFFRAIHACPWSKLLWLDGFQKMSKILTAKEQADFLDIMRDKELRIRTDVYEILLEEVGET</sequence>
<evidence type="ECO:0000313" key="2">
    <source>
        <dbReference type="Proteomes" id="UP001162992"/>
    </source>
</evidence>
<protein>
    <submittedName>
        <fullName evidence="1">Uncharacterized protein</fullName>
    </submittedName>
</protein>
<gene>
    <name evidence="1" type="ORF">O6H91_19G013800</name>
</gene>
<proteinExistence type="predicted"/>
<accession>A0ACC2ASY8</accession>
<dbReference type="Proteomes" id="UP001162992">
    <property type="component" value="Chromosome 19"/>
</dbReference>
<keyword evidence="2" id="KW-1185">Reference proteome</keyword>